<proteinExistence type="predicted"/>
<keyword evidence="2" id="KW-0812">Transmembrane</keyword>
<feature type="transmembrane region" description="Helical" evidence="2">
    <location>
        <begin position="39"/>
        <end position="58"/>
    </location>
</feature>
<dbReference type="Proteomes" id="UP001257627">
    <property type="component" value="Unassembled WGS sequence"/>
</dbReference>
<reference evidence="3 4" key="1">
    <citation type="submission" date="2023-02" db="EMBL/GenBank/DDBJ databases">
        <authorList>
            <person name="Maleckis M."/>
        </authorList>
    </citation>
    <scope>NUCLEOTIDE SEQUENCE [LARGE SCALE GENOMIC DNA]</scope>
    <source>
        <strain evidence="3 4">P8-A2</strain>
        <plasmid evidence="3">unnamed3</plasmid>
    </source>
</reference>
<organism evidence="3 4">
    <name type="scientific">Streptomyces mirabilis</name>
    <dbReference type="NCBI Taxonomy" id="68239"/>
    <lineage>
        <taxon>Bacteria</taxon>
        <taxon>Bacillati</taxon>
        <taxon>Actinomycetota</taxon>
        <taxon>Actinomycetes</taxon>
        <taxon>Kitasatosporales</taxon>
        <taxon>Streptomycetaceae</taxon>
        <taxon>Streptomyces</taxon>
    </lineage>
</organism>
<evidence type="ECO:0000313" key="4">
    <source>
        <dbReference type="Proteomes" id="UP001257627"/>
    </source>
</evidence>
<name>A0ABU3V658_9ACTN</name>
<feature type="transmembrane region" description="Helical" evidence="2">
    <location>
        <begin position="64"/>
        <end position="87"/>
    </location>
</feature>
<keyword evidence="2" id="KW-1133">Transmembrane helix</keyword>
<evidence type="ECO:0000256" key="2">
    <source>
        <dbReference type="SAM" id="Phobius"/>
    </source>
</evidence>
<evidence type="ECO:0000256" key="1">
    <source>
        <dbReference type="SAM" id="MobiDB-lite"/>
    </source>
</evidence>
<keyword evidence="2" id="KW-0472">Membrane</keyword>
<evidence type="ECO:0008006" key="5">
    <source>
        <dbReference type="Google" id="ProtNLM"/>
    </source>
</evidence>
<evidence type="ECO:0000313" key="3">
    <source>
        <dbReference type="EMBL" id="MDU9001640.1"/>
    </source>
</evidence>
<sequence>MAAGIDDYRRKCWDAALHAYGTSYIFQKRADRLKRKNDVLTWVGLAVPLLTGALVGTLSSYKLWGAAIAAGSVIGAVQLVINLWSVIKHWSDELSYSSGSATANESLASRFTALGDAPPTGLPALRTQFEKLDVEDTARRDRDSEKNVTEKERRMGMRAGLRKFQRQCSACHQIPTTMNPSNCGVCGQF</sequence>
<dbReference type="InterPro" id="IPR030914">
    <property type="entry name" value="Mob_CxxC_CxxC"/>
</dbReference>
<accession>A0ABU3V658</accession>
<dbReference type="EMBL" id="JARAKF010000005">
    <property type="protein sequence ID" value="MDU9001640.1"/>
    <property type="molecule type" value="Genomic_DNA"/>
</dbReference>
<keyword evidence="4" id="KW-1185">Reference proteome</keyword>
<protein>
    <recommendedName>
        <fullName evidence="5">Cytochrome c domain-containing protein</fullName>
    </recommendedName>
</protein>
<comment type="caution">
    <text evidence="3">The sequence shown here is derived from an EMBL/GenBank/DDBJ whole genome shotgun (WGS) entry which is preliminary data.</text>
</comment>
<gene>
    <name evidence="3" type="ORF">PU648_57465</name>
</gene>
<dbReference type="RefSeq" id="WP_316738563.1">
    <property type="nucleotide sequence ID" value="NZ_JARAKF010000005.1"/>
</dbReference>
<keyword evidence="3" id="KW-0614">Plasmid</keyword>
<dbReference type="NCBIfam" id="TIGR04402">
    <property type="entry name" value="mob_CxxC_CxxC"/>
    <property type="match status" value="1"/>
</dbReference>
<feature type="region of interest" description="Disordered" evidence="1">
    <location>
        <begin position="135"/>
        <end position="155"/>
    </location>
</feature>
<geneLocation type="plasmid" evidence="3">
    <name>unnamed3</name>
</geneLocation>